<evidence type="ECO:0000313" key="4">
    <source>
        <dbReference type="Proteomes" id="UP000039865"/>
    </source>
</evidence>
<accession>A0A078B631</accession>
<sequence length="1827" mass="214987">MINDEFDQDLINPSQLKGVIDKNNQNRSFTNISPKALSTLNDINTNLVNQGKILLIKKLIDMNISGEANKNENLKLQPIFKNPRIFSPYSQYNTNLNNNGSQFNTRRLMMKSLQPRQLEIQENNNQMYENQKQLLKKQKLEKTSSQLKKLNIIQRKRRLHSQYLNETFNFSTNITGGVVIFSPKEIITQQKPQLTTLSNNNSYSRTLMSQRFSNQNIINKINEKVSMTRFSNTLNMRSYDTKFNNTEIQAQMASNRELNKQPSLKRKATSIIIQDDGQKQKVDPELAQVLKIKSPQNNQSILSNLLTNNNGNENKDLNFELDDQCIKNNAFNVVIKSPSILSGENINQQYYQVLSPREYNRTQYYKNGDEINSNSRLLNQGERLKNRRESQQSQLDNSEFHKGIFKEFQSIKEYFHKFEAVKQKFDVQDMNSLRNINSLEFFILHRLFPRIYSVKIENKQFQEIDFNPSVMSQLEIFLVKSEVYMHTEKWDKAQFFMQQGLKVWGEDHSFEFSYNQGLLCYLTGDFNKSIEIYANLFGKIVNNQDEKHRLNGVLFNYIMCLLRVGRYDQVLDICKQCKLKKVRMTLDPGEIQIQKLIMFAEQHINRGIARDIIKELDSMQSSSKHCVQSAQTLNEMKSEDNQFETNKQDNNQDQGQDFRKINFQRFHKHSRAKSKGRSSSLKKNLNFTQQIVKSKTRNQTINIENTEDQAKLNKSNIESKVINKARFDIHKINDTTSPNYIMSMKEIINKLQIKGGIEHNKHLQYQLKNLDSLLSENSNAKKRQNKNGKGKDRDIIAFPFQKSPNMATNPYNEEEEDLNKFNLADQCLRNLEELELDLAMSNGANNMKKHDPILQHYKTLCHSIYNLCQEEGLFQILQQAADERKNKKLSIKRKALYPGAKTDEIKKYSVAKDILVSSLLKKKKGYISLSAQNNQQLVEIEVLQSKVLQLKEVLKEEIDDILGKNKSMEYIDQAANEINKMLAIARKKQKEREKYQSQDFDDNLTPIKVPGQLEIIKEPTLEELLKTKTLQYILKKQKYQEEIARRFKVDRQKYMLSLVKSHSNNQEERETTSSAQTMMRNYTQTQRGEIDAFVSKSTNFLEHLFDNYGAYFIAQKTYCMSEFLELAPLEMKQYFDNVSSVLSTIPMRFDILTDSNIDDSHYQSLENSEFIYNRYDLIYRFVSQSLRQQRYVDYLGLEKHDWIIEVIQKFNMITILNFIMRESLGLYQQKPKINQKQNQDGMQTIESQTFNKVTFKSVFNDQSLQILREQFAKLKHQNYINLELVDKFLGTKIEFFSQFIKIIRTQLYILCSYKTIKNQTEVEFNQLSHEQIIVLLNGVLIVQIKRTDESQWENYQYLNPGTTIPIQFLYYMRLKNSGIRLFIEKSLRLSQDQEDIEYLEINKQQLSQVVFGSIKNTLIKKIQLMQNVDLLGGVTGQVEKNELVSPYSIFVLASVCKVQIFKFSEVICRQNELPKGMYIFLEGQGKAVFEDMLQRKGDVSQFFRKSMRSNIPQTLRFGNQDFRQKNEQDKNLKISPIEDPLSNNQRHENQNFVNQDNLNLSNNNQSQYLTPDYSMKFSPIKQDYLNVRHKSPATGKDFSITFQNLVLNEKWTEHQKTNQISYKHHIVFEKLQEGSYFGSRIVLDEAVAKNFIKNNQSQLRKWCQLPNQRQMQAATSRRSYDNFDEGEANESKIDQFSDDSGIFSSKMYQSKDMRQQNYYEKLDDNDYIIMKNYLLRSQLTIVATSSLVKIIIIQRGDKSYFNETTKKIIEERIQEKEYLDVDRPIKKLKDLEKIREKEKDWDKYKRNYEEQCIQDSFHKRFDKQLFK</sequence>
<evidence type="ECO:0000256" key="1">
    <source>
        <dbReference type="SAM" id="Coils"/>
    </source>
</evidence>
<name>A0A078B631_STYLE</name>
<evidence type="ECO:0008006" key="5">
    <source>
        <dbReference type="Google" id="ProtNLM"/>
    </source>
</evidence>
<protein>
    <recommendedName>
        <fullName evidence="5">Tpr domain containing protein</fullName>
    </recommendedName>
</protein>
<dbReference type="EMBL" id="CCKQ01017942">
    <property type="protein sequence ID" value="CDW89869.1"/>
    <property type="molecule type" value="Genomic_DNA"/>
</dbReference>
<dbReference type="SUPFAM" id="SSF51206">
    <property type="entry name" value="cAMP-binding domain-like"/>
    <property type="match status" value="1"/>
</dbReference>
<dbReference type="Proteomes" id="UP000039865">
    <property type="component" value="Unassembled WGS sequence"/>
</dbReference>
<dbReference type="SUPFAM" id="SSF48452">
    <property type="entry name" value="TPR-like"/>
    <property type="match status" value="1"/>
</dbReference>
<reference evidence="3 4" key="1">
    <citation type="submission" date="2014-06" db="EMBL/GenBank/DDBJ databases">
        <authorList>
            <person name="Swart Estienne"/>
        </authorList>
    </citation>
    <scope>NUCLEOTIDE SEQUENCE [LARGE SCALE GENOMIC DNA]</scope>
    <source>
        <strain evidence="3 4">130c</strain>
    </source>
</reference>
<organism evidence="3 4">
    <name type="scientific">Stylonychia lemnae</name>
    <name type="common">Ciliate</name>
    <dbReference type="NCBI Taxonomy" id="5949"/>
    <lineage>
        <taxon>Eukaryota</taxon>
        <taxon>Sar</taxon>
        <taxon>Alveolata</taxon>
        <taxon>Ciliophora</taxon>
        <taxon>Intramacronucleata</taxon>
        <taxon>Spirotrichea</taxon>
        <taxon>Stichotrichia</taxon>
        <taxon>Sporadotrichida</taxon>
        <taxon>Oxytrichidae</taxon>
        <taxon>Stylonychinae</taxon>
        <taxon>Stylonychia</taxon>
    </lineage>
</organism>
<feature type="region of interest" description="Disordered" evidence="2">
    <location>
        <begin position="1528"/>
        <end position="1547"/>
    </location>
</feature>
<gene>
    <name evidence="3" type="primary">Contig14916.g15897</name>
    <name evidence="3" type="ORF">STYLEM_19009</name>
</gene>
<proteinExistence type="predicted"/>
<evidence type="ECO:0000256" key="2">
    <source>
        <dbReference type="SAM" id="MobiDB-lite"/>
    </source>
</evidence>
<dbReference type="InterPro" id="IPR018490">
    <property type="entry name" value="cNMP-bd_dom_sf"/>
</dbReference>
<dbReference type="InterPro" id="IPR011990">
    <property type="entry name" value="TPR-like_helical_dom_sf"/>
</dbReference>
<keyword evidence="4" id="KW-1185">Reference proteome</keyword>
<dbReference type="InParanoid" id="A0A078B631"/>
<feature type="coiled-coil region" evidence="1">
    <location>
        <begin position="940"/>
        <end position="998"/>
    </location>
</feature>
<keyword evidence="1" id="KW-0175">Coiled coil</keyword>
<evidence type="ECO:0000313" key="3">
    <source>
        <dbReference type="EMBL" id="CDW89869.1"/>
    </source>
</evidence>